<evidence type="ECO:0000313" key="2">
    <source>
        <dbReference type="Proteomes" id="UP001163223"/>
    </source>
</evidence>
<gene>
    <name evidence="1" type="ORF">OXU80_03095</name>
</gene>
<evidence type="ECO:0000313" key="1">
    <source>
        <dbReference type="EMBL" id="WAJ29239.1"/>
    </source>
</evidence>
<protein>
    <submittedName>
        <fullName evidence="1">SDR family NAD(P)-dependent oxidoreductase</fullName>
    </submittedName>
</protein>
<accession>A0ACD4NR71</accession>
<sequence length="256" mass="27562">MTGVGETGDTGDVWVVIGASSSVGRAFAMEAAKAGADIVLAARDLEDIEASAADIAVHTGRRTEAMHWDATAFDDHDAFVGDVWRFAARKRLNVFFAAGTMRNQDEAIADFSIARQIVEVNYLSFVSVATRLEPGLRAQKGGRVVVLGSVAGDRGRRLNFVYGSAKAGLHAFLGGWRSRLQPDGVSVLTVKPGFLDTAMTWGQPGLFLVASPQGAAKACLKAANKGRNEIYYPAFWRLIMTIIKSVPEVLFKRLSI</sequence>
<reference evidence="1" key="1">
    <citation type="submission" date="2022-11" db="EMBL/GenBank/DDBJ databases">
        <title>beta-Carotene-producing bacterium, Jeongeuplla avenae sp. nov., alleviates the salt stress of Arabidopsis seedlings.</title>
        <authorList>
            <person name="Jiang L."/>
            <person name="Lee J."/>
        </authorList>
    </citation>
    <scope>NUCLEOTIDE SEQUENCE</scope>
    <source>
        <strain evidence="1">DY_R2A_6</strain>
    </source>
</reference>
<dbReference type="EMBL" id="CP113520">
    <property type="protein sequence ID" value="WAJ29239.1"/>
    <property type="molecule type" value="Genomic_DNA"/>
</dbReference>
<organism evidence="1 2">
    <name type="scientific">Antarcticirhabdus aurantiaca</name>
    <dbReference type="NCBI Taxonomy" id="2606717"/>
    <lineage>
        <taxon>Bacteria</taxon>
        <taxon>Pseudomonadati</taxon>
        <taxon>Pseudomonadota</taxon>
        <taxon>Alphaproteobacteria</taxon>
        <taxon>Hyphomicrobiales</taxon>
        <taxon>Aurantimonadaceae</taxon>
        <taxon>Antarcticirhabdus</taxon>
    </lineage>
</organism>
<proteinExistence type="predicted"/>
<keyword evidence="2" id="KW-1185">Reference proteome</keyword>
<name>A0ACD4NR71_9HYPH</name>
<dbReference type="Proteomes" id="UP001163223">
    <property type="component" value="Chromosome"/>
</dbReference>